<evidence type="ECO:0000313" key="2">
    <source>
        <dbReference type="Proteomes" id="UP000284883"/>
    </source>
</evidence>
<sequence>MRKMLLSFKPEVYEKIKSGEKIFEHRRNFPDEPIMAYMYESAPVKAITGIVYLGKRHLLSDWREEFKNDRDAVARIEKYQESYRYAMEIDEFQETTEIPLEDLRRAVPRFVAPQMYIYLDGTELLEYIDKHIKMGTVNLSHTFNEVVSEQVCVH</sequence>
<name>A0A413W143_9FIRM</name>
<gene>
    <name evidence="1" type="ORF">DW885_09120</name>
</gene>
<evidence type="ECO:0008006" key="3">
    <source>
        <dbReference type="Google" id="ProtNLM"/>
    </source>
</evidence>
<dbReference type="RefSeq" id="WP_118001182.1">
    <property type="nucleotide sequence ID" value="NZ_QSGQ01000005.1"/>
</dbReference>
<reference evidence="1 2" key="1">
    <citation type="submission" date="2018-08" db="EMBL/GenBank/DDBJ databases">
        <title>A genome reference for cultivated species of the human gut microbiota.</title>
        <authorList>
            <person name="Zou Y."/>
            <person name="Xue W."/>
            <person name="Luo G."/>
        </authorList>
    </citation>
    <scope>NUCLEOTIDE SEQUENCE [LARGE SCALE GENOMIC DNA]</scope>
    <source>
        <strain evidence="1 2">AM40-15AC</strain>
    </source>
</reference>
<dbReference type="EMBL" id="QSGQ01000005">
    <property type="protein sequence ID" value="RHB39560.1"/>
    <property type="molecule type" value="Genomic_DNA"/>
</dbReference>
<dbReference type="Proteomes" id="UP000284883">
    <property type="component" value="Unassembled WGS sequence"/>
</dbReference>
<protein>
    <recommendedName>
        <fullName evidence="3">ASCH domain-containing protein</fullName>
    </recommendedName>
</protein>
<proteinExistence type="predicted"/>
<organism evidence="1 2">
    <name type="scientific">Dorea formicigenerans</name>
    <dbReference type="NCBI Taxonomy" id="39486"/>
    <lineage>
        <taxon>Bacteria</taxon>
        <taxon>Bacillati</taxon>
        <taxon>Bacillota</taxon>
        <taxon>Clostridia</taxon>
        <taxon>Lachnospirales</taxon>
        <taxon>Lachnospiraceae</taxon>
        <taxon>Dorea</taxon>
    </lineage>
</organism>
<comment type="caution">
    <text evidence="1">The sequence shown here is derived from an EMBL/GenBank/DDBJ whole genome shotgun (WGS) entry which is preliminary data.</text>
</comment>
<evidence type="ECO:0000313" key="1">
    <source>
        <dbReference type="EMBL" id="RHB39560.1"/>
    </source>
</evidence>
<accession>A0A413W143</accession>
<dbReference type="AlphaFoldDB" id="A0A413W143"/>